<keyword evidence="2" id="KW-1185">Reference proteome</keyword>
<accession>A0A2H3C4V9</accession>
<organism evidence="1 2">
    <name type="scientific">Armillaria solidipes</name>
    <dbReference type="NCBI Taxonomy" id="1076256"/>
    <lineage>
        <taxon>Eukaryota</taxon>
        <taxon>Fungi</taxon>
        <taxon>Dikarya</taxon>
        <taxon>Basidiomycota</taxon>
        <taxon>Agaricomycotina</taxon>
        <taxon>Agaricomycetes</taxon>
        <taxon>Agaricomycetidae</taxon>
        <taxon>Agaricales</taxon>
        <taxon>Marasmiineae</taxon>
        <taxon>Physalacriaceae</taxon>
        <taxon>Armillaria</taxon>
    </lineage>
</organism>
<gene>
    <name evidence="1" type="ORF">ARMSODRAFT_1011609</name>
</gene>
<evidence type="ECO:0000313" key="1">
    <source>
        <dbReference type="EMBL" id="PBK76344.1"/>
    </source>
</evidence>
<proteinExistence type="predicted"/>
<dbReference type="Proteomes" id="UP000218334">
    <property type="component" value="Unassembled WGS sequence"/>
</dbReference>
<reference evidence="2" key="1">
    <citation type="journal article" date="2017" name="Nat. Ecol. Evol.">
        <title>Genome expansion and lineage-specific genetic innovations in the forest pathogenic fungi Armillaria.</title>
        <authorList>
            <person name="Sipos G."/>
            <person name="Prasanna A.N."/>
            <person name="Walter M.C."/>
            <person name="O'Connor E."/>
            <person name="Balint B."/>
            <person name="Krizsan K."/>
            <person name="Kiss B."/>
            <person name="Hess J."/>
            <person name="Varga T."/>
            <person name="Slot J."/>
            <person name="Riley R."/>
            <person name="Boka B."/>
            <person name="Rigling D."/>
            <person name="Barry K."/>
            <person name="Lee J."/>
            <person name="Mihaltcheva S."/>
            <person name="LaButti K."/>
            <person name="Lipzen A."/>
            <person name="Waldron R."/>
            <person name="Moloney N.M."/>
            <person name="Sperisen C."/>
            <person name="Kredics L."/>
            <person name="Vagvoelgyi C."/>
            <person name="Patrignani A."/>
            <person name="Fitzpatrick D."/>
            <person name="Nagy I."/>
            <person name="Doyle S."/>
            <person name="Anderson J.B."/>
            <person name="Grigoriev I.V."/>
            <person name="Gueldener U."/>
            <person name="Muensterkoetter M."/>
            <person name="Nagy L.G."/>
        </authorList>
    </citation>
    <scope>NUCLEOTIDE SEQUENCE [LARGE SCALE GENOMIC DNA]</scope>
    <source>
        <strain evidence="2">28-4</strain>
    </source>
</reference>
<dbReference type="EMBL" id="KZ293416">
    <property type="protein sequence ID" value="PBK76344.1"/>
    <property type="molecule type" value="Genomic_DNA"/>
</dbReference>
<name>A0A2H3C4V9_9AGAR</name>
<dbReference type="AlphaFoldDB" id="A0A2H3C4V9"/>
<evidence type="ECO:0000313" key="2">
    <source>
        <dbReference type="Proteomes" id="UP000218334"/>
    </source>
</evidence>
<sequence length="150" mass="16914">MEDHWIGPMPVELFLHDVMGLSDGQFVLYSPNHLQHDNFQSIKSPEEYPSDKDYAKAVASMIQAITSELSPGFTIVLDKECKMVEYGSDYSTVTDTFVYSSGLDMQTSPTRWDKVVLGLEFRNSSSLCGFQDDSLDEWVVQTESSCAYLD</sequence>
<protein>
    <submittedName>
        <fullName evidence="1">Uncharacterized protein</fullName>
    </submittedName>
</protein>